<name>A0ACC2UBA3_9FUNG</name>
<evidence type="ECO:0000313" key="1">
    <source>
        <dbReference type="EMBL" id="KAJ9084172.1"/>
    </source>
</evidence>
<sequence length="212" mass="24515">MLTRLSISFVLLSRSVTLIQADNLPLKLGENQIDSFYRLPEGTKWNGIGDFRWTHFLAEAGEHDPNCEENGDKTTCIWEVERSILVEYGGKDFPSHCWYEDCEIDVKTPSLRLLFVDMYNITDAPLLNFSSPPFYPQTICSGSKIRMLAPGKKRFNLRLYNIYLLIKLEQTTFLNDTYIDTKNYTVKALGLLDDHRCNSFVTHRYISNPNNL</sequence>
<evidence type="ECO:0000313" key="2">
    <source>
        <dbReference type="Proteomes" id="UP001165960"/>
    </source>
</evidence>
<reference evidence="1" key="1">
    <citation type="submission" date="2022-04" db="EMBL/GenBank/DDBJ databases">
        <title>Genome of the entomopathogenic fungus Entomophthora muscae.</title>
        <authorList>
            <person name="Elya C."/>
            <person name="Lovett B.R."/>
            <person name="Lee E."/>
            <person name="Macias A.M."/>
            <person name="Hajek A.E."/>
            <person name="De Bivort B.L."/>
            <person name="Kasson M.T."/>
            <person name="De Fine Licht H.H."/>
            <person name="Stajich J.E."/>
        </authorList>
    </citation>
    <scope>NUCLEOTIDE SEQUENCE</scope>
    <source>
        <strain evidence="1">Berkeley</strain>
    </source>
</reference>
<protein>
    <submittedName>
        <fullName evidence="1">Uncharacterized protein</fullName>
    </submittedName>
</protein>
<proteinExistence type="predicted"/>
<organism evidence="1 2">
    <name type="scientific">Entomophthora muscae</name>
    <dbReference type="NCBI Taxonomy" id="34485"/>
    <lineage>
        <taxon>Eukaryota</taxon>
        <taxon>Fungi</taxon>
        <taxon>Fungi incertae sedis</taxon>
        <taxon>Zoopagomycota</taxon>
        <taxon>Entomophthoromycotina</taxon>
        <taxon>Entomophthoromycetes</taxon>
        <taxon>Entomophthorales</taxon>
        <taxon>Entomophthoraceae</taxon>
        <taxon>Entomophthora</taxon>
    </lineage>
</organism>
<accession>A0ACC2UBA3</accession>
<dbReference type="EMBL" id="QTSX02000874">
    <property type="protein sequence ID" value="KAJ9084172.1"/>
    <property type="molecule type" value="Genomic_DNA"/>
</dbReference>
<gene>
    <name evidence="1" type="ORF">DSO57_1027210</name>
</gene>
<comment type="caution">
    <text evidence="1">The sequence shown here is derived from an EMBL/GenBank/DDBJ whole genome shotgun (WGS) entry which is preliminary data.</text>
</comment>
<keyword evidence="2" id="KW-1185">Reference proteome</keyword>
<dbReference type="Proteomes" id="UP001165960">
    <property type="component" value="Unassembled WGS sequence"/>
</dbReference>